<evidence type="ECO:0000256" key="6">
    <source>
        <dbReference type="ARBA" id="ARBA00023033"/>
    </source>
</evidence>
<dbReference type="FunFam" id="1.10.630.10:FF:000018">
    <property type="entry name" value="Cytochrome P450 monooxygenase"/>
    <property type="match status" value="1"/>
</dbReference>
<dbReference type="PRINTS" id="PR00359">
    <property type="entry name" value="BP450"/>
</dbReference>
<keyword evidence="4 7" id="KW-0560">Oxidoreductase</keyword>
<reference evidence="8 11" key="2">
    <citation type="submission" date="2021-03" db="EMBL/GenBank/DDBJ databases">
        <title>Whole genome shotgun sequence of Salinispora arenicola NBRC 105043.</title>
        <authorList>
            <person name="Komaki H."/>
            <person name="Tamura T."/>
        </authorList>
    </citation>
    <scope>NUCLEOTIDE SEQUENCE [LARGE SCALE GENOMIC DNA]</scope>
    <source>
        <strain evidence="8 11">NBRC 105043</strain>
    </source>
</reference>
<dbReference type="GO" id="GO:0020037">
    <property type="term" value="F:heme binding"/>
    <property type="evidence" value="ECO:0007669"/>
    <property type="project" value="InterPro"/>
</dbReference>
<dbReference type="InterPro" id="IPR017972">
    <property type="entry name" value="Cyt_P450_CS"/>
</dbReference>
<keyword evidence="2 7" id="KW-0349">Heme</keyword>
<dbReference type="InterPro" id="IPR036396">
    <property type="entry name" value="Cyt_P450_sf"/>
</dbReference>
<keyword evidence="6 7" id="KW-0503">Monooxygenase</keyword>
<dbReference type="AlphaFoldDB" id="A0A542XT44"/>
<evidence type="ECO:0000256" key="4">
    <source>
        <dbReference type="ARBA" id="ARBA00023002"/>
    </source>
</evidence>
<protein>
    <submittedName>
        <fullName evidence="8">Cytochrome P450</fullName>
    </submittedName>
</protein>
<gene>
    <name evidence="9" type="ORF">FB564_4237</name>
    <name evidence="8" type="ORF">Sar04_35680</name>
</gene>
<dbReference type="GeneID" id="93773390"/>
<organism evidence="9 10">
    <name type="scientific">Salinispora arenicola</name>
    <dbReference type="NCBI Taxonomy" id="168697"/>
    <lineage>
        <taxon>Bacteria</taxon>
        <taxon>Bacillati</taxon>
        <taxon>Actinomycetota</taxon>
        <taxon>Actinomycetes</taxon>
        <taxon>Micromonosporales</taxon>
        <taxon>Micromonosporaceae</taxon>
        <taxon>Salinispora</taxon>
    </lineage>
</organism>
<dbReference type="GO" id="GO:0017000">
    <property type="term" value="P:antibiotic biosynthetic process"/>
    <property type="evidence" value="ECO:0007669"/>
    <property type="project" value="UniProtKB-ARBA"/>
</dbReference>
<dbReference type="Proteomes" id="UP000315983">
    <property type="component" value="Unassembled WGS sequence"/>
</dbReference>
<dbReference type="PANTHER" id="PTHR46696:SF1">
    <property type="entry name" value="CYTOCHROME P450 YJIB-RELATED"/>
    <property type="match status" value="1"/>
</dbReference>
<evidence type="ECO:0000256" key="5">
    <source>
        <dbReference type="ARBA" id="ARBA00023004"/>
    </source>
</evidence>
<accession>A0A542XT44</accession>
<comment type="caution">
    <text evidence="9">The sequence shown here is derived from an EMBL/GenBank/DDBJ whole genome shotgun (WGS) entry which is preliminary data.</text>
</comment>
<keyword evidence="3 7" id="KW-0479">Metal-binding</keyword>
<dbReference type="RefSeq" id="WP_016812041.1">
    <property type="nucleotide sequence ID" value="NZ_BOQM01000028.1"/>
</dbReference>
<evidence type="ECO:0000256" key="3">
    <source>
        <dbReference type="ARBA" id="ARBA00022723"/>
    </source>
</evidence>
<dbReference type="PANTHER" id="PTHR46696">
    <property type="entry name" value="P450, PUTATIVE (EUROFUNG)-RELATED"/>
    <property type="match status" value="1"/>
</dbReference>
<reference evidence="9 10" key="1">
    <citation type="submission" date="2019-06" db="EMBL/GenBank/DDBJ databases">
        <title>Sequencing the genomes of 1000 actinobacteria strains.</title>
        <authorList>
            <person name="Klenk H.-P."/>
        </authorList>
    </citation>
    <scope>NUCLEOTIDE SEQUENCE [LARGE SCALE GENOMIC DNA]</scope>
    <source>
        <strain evidence="9 10">DSM 44819</strain>
    </source>
</reference>
<dbReference type="InterPro" id="IPR002397">
    <property type="entry name" value="Cyt_P450_B"/>
</dbReference>
<dbReference type="Pfam" id="PF00067">
    <property type="entry name" value="p450"/>
    <property type="match status" value="2"/>
</dbReference>
<keyword evidence="11" id="KW-1185">Reference proteome</keyword>
<evidence type="ECO:0000256" key="2">
    <source>
        <dbReference type="ARBA" id="ARBA00022617"/>
    </source>
</evidence>
<dbReference type="Proteomes" id="UP000677457">
    <property type="component" value="Unassembled WGS sequence"/>
</dbReference>
<evidence type="ECO:0000313" key="9">
    <source>
        <dbReference type="EMBL" id="TQL39017.1"/>
    </source>
</evidence>
<evidence type="ECO:0000313" key="10">
    <source>
        <dbReference type="Proteomes" id="UP000315983"/>
    </source>
</evidence>
<evidence type="ECO:0000313" key="11">
    <source>
        <dbReference type="Proteomes" id="UP000677457"/>
    </source>
</evidence>
<evidence type="ECO:0000256" key="7">
    <source>
        <dbReference type="RuleBase" id="RU000461"/>
    </source>
</evidence>
<name>A0A542XT44_SALAC</name>
<dbReference type="GO" id="GO:0005506">
    <property type="term" value="F:iron ion binding"/>
    <property type="evidence" value="ECO:0007669"/>
    <property type="project" value="InterPro"/>
</dbReference>
<proteinExistence type="inferred from homology"/>
<dbReference type="CDD" id="cd11029">
    <property type="entry name" value="CYP107-like"/>
    <property type="match status" value="1"/>
</dbReference>
<dbReference type="GO" id="GO:0016705">
    <property type="term" value="F:oxidoreductase activity, acting on paired donors, with incorporation or reduction of molecular oxygen"/>
    <property type="evidence" value="ECO:0007669"/>
    <property type="project" value="InterPro"/>
</dbReference>
<dbReference type="PROSITE" id="PS00086">
    <property type="entry name" value="CYTOCHROME_P450"/>
    <property type="match status" value="1"/>
</dbReference>
<dbReference type="Gene3D" id="1.10.630.10">
    <property type="entry name" value="Cytochrome P450"/>
    <property type="match status" value="1"/>
</dbReference>
<keyword evidence="5 7" id="KW-0408">Iron</keyword>
<dbReference type="EMBL" id="BOQM01000028">
    <property type="protein sequence ID" value="GIM86832.1"/>
    <property type="molecule type" value="Genomic_DNA"/>
</dbReference>
<comment type="similarity">
    <text evidence="1 7">Belongs to the cytochrome P450 family.</text>
</comment>
<dbReference type="GO" id="GO:0004497">
    <property type="term" value="F:monooxygenase activity"/>
    <property type="evidence" value="ECO:0007669"/>
    <property type="project" value="UniProtKB-KW"/>
</dbReference>
<dbReference type="EMBL" id="VFOL01000001">
    <property type="protein sequence ID" value="TQL39017.1"/>
    <property type="molecule type" value="Genomic_DNA"/>
</dbReference>
<sequence length="417" mass="45729">MPVPQGEQNLTTEVFADPKALFATLGSRQPLHRISLPDGMPAVLVTGNREARQALSDPRLVRSITAAAPELHKYHPLASDDYALSRHMLFADPPDHGRMRKLVSTAFTRRRVEQMRPRIQQITDDLIDVIAAKGEADLVETLALPLPIAVISEMLGVPFADRSEFERHAEVLTGINASSGFDAIIAAGRWFDEYLAGLVQQRRREPQDDLISGMLAAQDKGDRLTDVELRSNALLLLSAGFETTVNLIANGLLALLRHPEAMAALRSEPNLMTTAVDELLRYDSPVSCVTYHFAQEPVEIGGFEIRSGEHVVIAAAAANHDPTVFAAPSRLDLRREGSGQILSFSHGIHFCLGAPLARLEGEIAFGTVLRRLAGLRLAVPTDSLVWKASFVLHRLERLPVTFTPDRDPNPIDSVHTV</sequence>
<evidence type="ECO:0000313" key="8">
    <source>
        <dbReference type="EMBL" id="GIM86832.1"/>
    </source>
</evidence>
<dbReference type="InterPro" id="IPR001128">
    <property type="entry name" value="Cyt_P450"/>
</dbReference>
<dbReference type="SUPFAM" id="SSF48264">
    <property type="entry name" value="Cytochrome P450"/>
    <property type="match status" value="1"/>
</dbReference>
<evidence type="ECO:0000256" key="1">
    <source>
        <dbReference type="ARBA" id="ARBA00010617"/>
    </source>
</evidence>